<dbReference type="PROSITE" id="PS50271">
    <property type="entry name" value="ZF_UBP"/>
    <property type="match status" value="1"/>
</dbReference>
<dbReference type="InterPro" id="IPR001394">
    <property type="entry name" value="Peptidase_C19_UCH"/>
</dbReference>
<evidence type="ECO:0000259" key="18">
    <source>
        <dbReference type="PROSITE" id="PS50271"/>
    </source>
</evidence>
<evidence type="ECO:0000256" key="8">
    <source>
        <dbReference type="ARBA" id="ARBA00022801"/>
    </source>
</evidence>
<feature type="compositionally biased region" description="Low complexity" evidence="15">
    <location>
        <begin position="573"/>
        <end position="584"/>
    </location>
</feature>
<evidence type="ECO:0000256" key="9">
    <source>
        <dbReference type="ARBA" id="ARBA00022807"/>
    </source>
</evidence>
<keyword evidence="20" id="KW-1185">Reference proteome</keyword>
<dbReference type="FunFam" id="3.30.40.10:FF:000396">
    <property type="entry name" value="Ubiquitin carboxyl-terminal hydrolase"/>
    <property type="match status" value="1"/>
</dbReference>
<dbReference type="Gene3D" id="3.90.70.10">
    <property type="entry name" value="Cysteine proteinases"/>
    <property type="match status" value="1"/>
</dbReference>
<dbReference type="GO" id="GO:0005829">
    <property type="term" value="C:cytosol"/>
    <property type="evidence" value="ECO:0007669"/>
    <property type="project" value="TreeGrafter"/>
</dbReference>
<dbReference type="PROSITE" id="PS00972">
    <property type="entry name" value="USP_1"/>
    <property type="match status" value="1"/>
</dbReference>
<evidence type="ECO:0000256" key="3">
    <source>
        <dbReference type="ARBA" id="ARBA00022670"/>
    </source>
</evidence>
<keyword evidence="5" id="KW-0677">Repeat</keyword>
<evidence type="ECO:0000256" key="11">
    <source>
        <dbReference type="PIRSR" id="PIRSR016308-1"/>
    </source>
</evidence>
<evidence type="ECO:0000256" key="13">
    <source>
        <dbReference type="PROSITE-ProRule" id="PRU00502"/>
    </source>
</evidence>
<evidence type="ECO:0000256" key="5">
    <source>
        <dbReference type="ARBA" id="ARBA00022737"/>
    </source>
</evidence>
<evidence type="ECO:0000256" key="15">
    <source>
        <dbReference type="SAM" id="MobiDB-lite"/>
    </source>
</evidence>
<evidence type="ECO:0000256" key="12">
    <source>
        <dbReference type="PIRSR" id="PIRSR016308-3"/>
    </source>
</evidence>
<dbReference type="Proteomes" id="UP000305067">
    <property type="component" value="Unassembled WGS sequence"/>
</dbReference>
<dbReference type="GO" id="GO:0016579">
    <property type="term" value="P:protein deubiquitination"/>
    <property type="evidence" value="ECO:0007669"/>
    <property type="project" value="InterPro"/>
</dbReference>
<keyword evidence="3 14" id="KW-0645">Protease</keyword>
<gene>
    <name evidence="19" type="ORF">BDV98DRAFT_572581</name>
</gene>
<feature type="domain" description="UBA" evidence="16">
    <location>
        <begin position="523"/>
        <end position="563"/>
    </location>
</feature>
<dbReference type="Pfam" id="PF00443">
    <property type="entry name" value="UCH"/>
    <property type="match status" value="1"/>
</dbReference>
<feature type="region of interest" description="Disordered" evidence="15">
    <location>
        <begin position="434"/>
        <end position="456"/>
    </location>
</feature>
<feature type="region of interest" description="Disordered" evidence="15">
    <location>
        <begin position="565"/>
        <end position="587"/>
    </location>
</feature>
<organism evidence="19 20">
    <name type="scientific">Pterulicium gracile</name>
    <dbReference type="NCBI Taxonomy" id="1884261"/>
    <lineage>
        <taxon>Eukaryota</taxon>
        <taxon>Fungi</taxon>
        <taxon>Dikarya</taxon>
        <taxon>Basidiomycota</taxon>
        <taxon>Agaricomycotina</taxon>
        <taxon>Agaricomycetes</taxon>
        <taxon>Agaricomycetidae</taxon>
        <taxon>Agaricales</taxon>
        <taxon>Pleurotineae</taxon>
        <taxon>Pterulaceae</taxon>
        <taxon>Pterulicium</taxon>
    </lineage>
</organism>
<dbReference type="InterPro" id="IPR009060">
    <property type="entry name" value="UBA-like_sf"/>
</dbReference>
<evidence type="ECO:0000256" key="7">
    <source>
        <dbReference type="ARBA" id="ARBA00022786"/>
    </source>
</evidence>
<keyword evidence="7 14" id="KW-0833">Ubl conjugation pathway</keyword>
<dbReference type="PROSITE" id="PS50030">
    <property type="entry name" value="UBA"/>
    <property type="match status" value="2"/>
</dbReference>
<dbReference type="Pfam" id="PF00627">
    <property type="entry name" value="UBA"/>
    <property type="match status" value="1"/>
</dbReference>
<dbReference type="STRING" id="1884261.A0A5C3QCA2"/>
<dbReference type="InterPro" id="IPR013083">
    <property type="entry name" value="Znf_RING/FYVE/PHD"/>
</dbReference>
<dbReference type="GO" id="GO:0008270">
    <property type="term" value="F:zinc ion binding"/>
    <property type="evidence" value="ECO:0007669"/>
    <property type="project" value="UniProtKB-KW"/>
</dbReference>
<dbReference type="CDD" id="cd14385">
    <property type="entry name" value="UBA1_spUBP14_like"/>
    <property type="match status" value="1"/>
</dbReference>
<dbReference type="CDD" id="cd14386">
    <property type="entry name" value="UBA2_UBP5"/>
    <property type="match status" value="1"/>
</dbReference>
<protein>
    <recommendedName>
        <fullName evidence="14">Ubiquitin carboxyl-terminal hydrolase</fullName>
        <ecNumber evidence="14">3.4.19.12</ecNumber>
    </recommendedName>
</protein>
<proteinExistence type="inferred from homology"/>
<dbReference type="InterPro" id="IPR001607">
    <property type="entry name" value="Znf_UBP"/>
</dbReference>
<dbReference type="InterPro" id="IPR016652">
    <property type="entry name" value="Ubiquitinyl_hydrolase"/>
</dbReference>
<feature type="domain" description="UBA" evidence="16">
    <location>
        <begin position="458"/>
        <end position="501"/>
    </location>
</feature>
<dbReference type="SMART" id="SM00290">
    <property type="entry name" value="ZnF_UBP"/>
    <property type="match status" value="1"/>
</dbReference>
<evidence type="ECO:0000259" key="16">
    <source>
        <dbReference type="PROSITE" id="PS50030"/>
    </source>
</evidence>
<dbReference type="Gene3D" id="3.30.40.10">
    <property type="entry name" value="Zinc/RING finger domain, C3HC4 (zinc finger)"/>
    <property type="match status" value="1"/>
</dbReference>
<evidence type="ECO:0000256" key="2">
    <source>
        <dbReference type="ARBA" id="ARBA00009085"/>
    </source>
</evidence>
<dbReference type="PANTHER" id="PTHR24006:SF664">
    <property type="entry name" value="UBIQUITIN CARBOXYL-TERMINAL HYDROLASE"/>
    <property type="match status" value="1"/>
</dbReference>
<keyword evidence="4 12" id="KW-0479">Metal-binding</keyword>
<dbReference type="GO" id="GO:0006508">
    <property type="term" value="P:proteolysis"/>
    <property type="evidence" value="ECO:0007669"/>
    <property type="project" value="UniProtKB-KW"/>
</dbReference>
<dbReference type="SUPFAM" id="SSF57850">
    <property type="entry name" value="RING/U-box"/>
    <property type="match status" value="1"/>
</dbReference>
<dbReference type="PIRSF" id="PIRSF016308">
    <property type="entry name" value="UBP"/>
    <property type="match status" value="1"/>
</dbReference>
<sequence>MTSMSSARQSEVKAWEEELEACEHSIMLEQSPKDNLSLKGCGKCELKENLWLCLLCGNIGCGREQFGGVRGNSHGLAHFEETGHGVSVKLGTITPEGSADVYCYICNDAKLDFHLAEHLGTFGINVFAQQKTEKSMTELQIEHNLKYDFSLTTAKGEALQPVCGPGLTGLANLGNSCYMASVLQTIFSLPSFRNRYTNASSLSHSQTCSNPLHATCLECQMLKMAHGLLSGTYSHPSTTQSRHSPESVVFQDGLKPMGFKSLIGKGHAEFSTMRQQDSEEFLGHLLSVLRREHHRTKSQDPTTAFQFGMEQKLECASCHGVKYRTDEMDVLGISVPANKKEDVEGKVVYEDVDFTKCVDNTVLGLERVDGWKCSGCGSAEGAVKQSRLATLPEVLVVHAKKFQLVNWVPTKLDVPLIIPETRTLTFMSTHLGQGVQPHEKQLPEDGGSDGAAADPVTQLDPGAIAQLEAMGFPLVRCQKALLAVKDVGGGADAAMEWLFAHMEDPDIDAPIPKAGGAGAAKGQVSEEQIAALMDMGFSKPQATKALRETSNNAERAVEWLFNHMDDPGDLDDGSAPSSSSAAPATREIPGCKTVPATYKLKAFISHKGPSVHSGHYVAHIRGPAFGQTGSGVDSMGDEDWVLFNDEKVVRADKANVDDLVRLAYLYVFERV</sequence>
<dbReference type="CDD" id="cd02658">
    <property type="entry name" value="Peptidase_C19B"/>
    <property type="match status" value="1"/>
</dbReference>
<keyword evidence="10 12" id="KW-0862">Zinc</keyword>
<evidence type="ECO:0000256" key="1">
    <source>
        <dbReference type="ARBA" id="ARBA00000707"/>
    </source>
</evidence>
<dbReference type="PROSITE" id="PS00973">
    <property type="entry name" value="USP_2"/>
    <property type="match status" value="1"/>
</dbReference>
<evidence type="ECO:0000256" key="10">
    <source>
        <dbReference type="ARBA" id="ARBA00022833"/>
    </source>
</evidence>
<dbReference type="InterPro" id="IPR018200">
    <property type="entry name" value="USP_CS"/>
</dbReference>
<dbReference type="GO" id="GO:0004843">
    <property type="term" value="F:cysteine-type deubiquitinase activity"/>
    <property type="evidence" value="ECO:0007669"/>
    <property type="project" value="UniProtKB-UniRule"/>
</dbReference>
<dbReference type="InterPro" id="IPR015940">
    <property type="entry name" value="UBA"/>
</dbReference>
<dbReference type="SUPFAM" id="SSF46934">
    <property type="entry name" value="UBA-like"/>
    <property type="match status" value="1"/>
</dbReference>
<dbReference type="AlphaFoldDB" id="A0A5C3QCA2"/>
<dbReference type="EC" id="3.4.19.12" evidence="14"/>
<evidence type="ECO:0000256" key="14">
    <source>
        <dbReference type="RuleBase" id="RU366025"/>
    </source>
</evidence>
<reference evidence="19 20" key="1">
    <citation type="journal article" date="2019" name="Nat. Ecol. Evol.">
        <title>Megaphylogeny resolves global patterns of mushroom evolution.</title>
        <authorList>
            <person name="Varga T."/>
            <person name="Krizsan K."/>
            <person name="Foldi C."/>
            <person name="Dima B."/>
            <person name="Sanchez-Garcia M."/>
            <person name="Sanchez-Ramirez S."/>
            <person name="Szollosi G.J."/>
            <person name="Szarkandi J.G."/>
            <person name="Papp V."/>
            <person name="Albert L."/>
            <person name="Andreopoulos W."/>
            <person name="Angelini C."/>
            <person name="Antonin V."/>
            <person name="Barry K.W."/>
            <person name="Bougher N.L."/>
            <person name="Buchanan P."/>
            <person name="Buyck B."/>
            <person name="Bense V."/>
            <person name="Catcheside P."/>
            <person name="Chovatia M."/>
            <person name="Cooper J."/>
            <person name="Damon W."/>
            <person name="Desjardin D."/>
            <person name="Finy P."/>
            <person name="Geml J."/>
            <person name="Haridas S."/>
            <person name="Hughes K."/>
            <person name="Justo A."/>
            <person name="Karasinski D."/>
            <person name="Kautmanova I."/>
            <person name="Kiss B."/>
            <person name="Kocsube S."/>
            <person name="Kotiranta H."/>
            <person name="LaButti K.M."/>
            <person name="Lechner B.E."/>
            <person name="Liimatainen K."/>
            <person name="Lipzen A."/>
            <person name="Lukacs Z."/>
            <person name="Mihaltcheva S."/>
            <person name="Morgado L.N."/>
            <person name="Niskanen T."/>
            <person name="Noordeloos M.E."/>
            <person name="Ohm R.A."/>
            <person name="Ortiz-Santana B."/>
            <person name="Ovrebo C."/>
            <person name="Racz N."/>
            <person name="Riley R."/>
            <person name="Savchenko A."/>
            <person name="Shiryaev A."/>
            <person name="Soop K."/>
            <person name="Spirin V."/>
            <person name="Szebenyi C."/>
            <person name="Tomsovsky M."/>
            <person name="Tulloss R.E."/>
            <person name="Uehling J."/>
            <person name="Grigoriev I.V."/>
            <person name="Vagvolgyi C."/>
            <person name="Papp T."/>
            <person name="Martin F.M."/>
            <person name="Miettinen O."/>
            <person name="Hibbett D.S."/>
            <person name="Nagy L.G."/>
        </authorList>
    </citation>
    <scope>NUCLEOTIDE SEQUENCE [LARGE SCALE GENOMIC DNA]</scope>
    <source>
        <strain evidence="19 20">CBS 309.79</strain>
    </source>
</reference>
<dbReference type="Pfam" id="PF02148">
    <property type="entry name" value="zf-UBP"/>
    <property type="match status" value="1"/>
</dbReference>
<accession>A0A5C3QCA2</accession>
<evidence type="ECO:0000313" key="20">
    <source>
        <dbReference type="Proteomes" id="UP000305067"/>
    </source>
</evidence>
<keyword evidence="8 14" id="KW-0378">Hydrolase</keyword>
<evidence type="ECO:0000313" key="19">
    <source>
        <dbReference type="EMBL" id="TFK98689.1"/>
    </source>
</evidence>
<evidence type="ECO:0000256" key="6">
    <source>
        <dbReference type="ARBA" id="ARBA00022771"/>
    </source>
</evidence>
<dbReference type="SMART" id="SM00165">
    <property type="entry name" value="UBA"/>
    <property type="match status" value="2"/>
</dbReference>
<dbReference type="PANTHER" id="PTHR24006">
    <property type="entry name" value="UBIQUITIN CARBOXYL-TERMINAL HYDROLASE"/>
    <property type="match status" value="1"/>
</dbReference>
<feature type="domain" description="USP" evidence="17">
    <location>
        <begin position="168"/>
        <end position="671"/>
    </location>
</feature>
<dbReference type="SUPFAM" id="SSF54001">
    <property type="entry name" value="Cysteine proteinases"/>
    <property type="match status" value="1"/>
</dbReference>
<dbReference type="FunFam" id="1.10.8.10:FF:000086">
    <property type="entry name" value="Ubiquitin carboxyl-terminal hydrolase"/>
    <property type="match status" value="1"/>
</dbReference>
<dbReference type="GO" id="GO:0005634">
    <property type="term" value="C:nucleus"/>
    <property type="evidence" value="ECO:0007669"/>
    <property type="project" value="TreeGrafter"/>
</dbReference>
<dbReference type="EMBL" id="ML178838">
    <property type="protein sequence ID" value="TFK98689.1"/>
    <property type="molecule type" value="Genomic_DNA"/>
</dbReference>
<dbReference type="OrthoDB" id="361536at2759"/>
<keyword evidence="9 14" id="KW-0788">Thiol protease</keyword>
<dbReference type="InterPro" id="IPR028889">
    <property type="entry name" value="USP"/>
</dbReference>
<dbReference type="InterPro" id="IPR038765">
    <property type="entry name" value="Papain-like_cys_pep_sf"/>
</dbReference>
<feature type="active site" description="Nucleophile" evidence="11">
    <location>
        <position position="177"/>
    </location>
</feature>
<feature type="binding site" evidence="12">
    <location>
        <position position="44"/>
    </location>
    <ligand>
        <name>Zn(2+)</name>
        <dbReference type="ChEBI" id="CHEBI:29105"/>
    </ligand>
</feature>
<name>A0A5C3QCA2_9AGAR</name>
<evidence type="ECO:0000259" key="17">
    <source>
        <dbReference type="PROSITE" id="PS50235"/>
    </source>
</evidence>
<evidence type="ECO:0000256" key="4">
    <source>
        <dbReference type="ARBA" id="ARBA00022723"/>
    </source>
</evidence>
<feature type="domain" description="UBP-type" evidence="18">
    <location>
        <begin position="20"/>
        <end position="126"/>
    </location>
</feature>
<feature type="binding site" evidence="12">
    <location>
        <position position="74"/>
    </location>
    <ligand>
        <name>Zn(2+)</name>
        <dbReference type="ChEBI" id="CHEBI:29105"/>
    </ligand>
</feature>
<keyword evidence="6 13" id="KW-0863">Zinc-finger</keyword>
<feature type="active site" description="Proton acceptor" evidence="11">
    <location>
        <position position="615"/>
    </location>
</feature>
<comment type="catalytic activity">
    <reaction evidence="1 14">
        <text>Thiol-dependent hydrolysis of ester, thioester, amide, peptide and isopeptide bonds formed by the C-terminal Gly of ubiquitin (a 76-residue protein attached to proteins as an intracellular targeting signal).</text>
        <dbReference type="EC" id="3.4.19.12"/>
    </reaction>
</comment>
<dbReference type="Gene3D" id="1.10.8.10">
    <property type="entry name" value="DNA helicase RuvA subunit, C-terminal domain"/>
    <property type="match status" value="2"/>
</dbReference>
<comment type="similarity">
    <text evidence="2 14">Belongs to the peptidase C19 family.</text>
</comment>
<dbReference type="PROSITE" id="PS50235">
    <property type="entry name" value="USP_3"/>
    <property type="match status" value="1"/>
</dbReference>
<feature type="binding site" evidence="12">
    <location>
        <position position="61"/>
    </location>
    <ligand>
        <name>Zn(2+)</name>
        <dbReference type="ChEBI" id="CHEBI:29105"/>
    </ligand>
</feature>
<dbReference type="InterPro" id="IPR050164">
    <property type="entry name" value="Peptidase_C19"/>
</dbReference>